<keyword evidence="1" id="KW-0472">Membrane</keyword>
<comment type="caution">
    <text evidence="2">The sequence shown here is derived from an EMBL/GenBank/DDBJ whole genome shotgun (WGS) entry which is preliminary data.</text>
</comment>
<accession>A0A4R5QKD1</accession>
<dbReference type="OrthoDB" id="9950481at2"/>
<organism evidence="2 3">
    <name type="scientific">Dankookia rubra</name>
    <dbReference type="NCBI Taxonomy" id="1442381"/>
    <lineage>
        <taxon>Bacteria</taxon>
        <taxon>Pseudomonadati</taxon>
        <taxon>Pseudomonadota</taxon>
        <taxon>Alphaproteobacteria</taxon>
        <taxon>Acetobacterales</taxon>
        <taxon>Roseomonadaceae</taxon>
        <taxon>Dankookia</taxon>
    </lineage>
</organism>
<name>A0A4R5QKD1_9PROT</name>
<gene>
    <name evidence="2" type="ORF">E2C06_08145</name>
</gene>
<dbReference type="RefSeq" id="WP_133288089.1">
    <property type="nucleotide sequence ID" value="NZ_SMSJ01000006.1"/>
</dbReference>
<proteinExistence type="predicted"/>
<evidence type="ECO:0000256" key="1">
    <source>
        <dbReference type="SAM" id="Phobius"/>
    </source>
</evidence>
<protein>
    <submittedName>
        <fullName evidence="2">Uncharacterized protein</fullName>
    </submittedName>
</protein>
<dbReference type="EMBL" id="SMSJ01000006">
    <property type="protein sequence ID" value="TDH63328.1"/>
    <property type="molecule type" value="Genomic_DNA"/>
</dbReference>
<feature type="transmembrane region" description="Helical" evidence="1">
    <location>
        <begin position="43"/>
        <end position="63"/>
    </location>
</feature>
<dbReference type="Proteomes" id="UP000295096">
    <property type="component" value="Unassembled WGS sequence"/>
</dbReference>
<keyword evidence="1" id="KW-1133">Transmembrane helix</keyword>
<keyword evidence="3" id="KW-1185">Reference proteome</keyword>
<dbReference type="AlphaFoldDB" id="A0A4R5QKD1"/>
<keyword evidence="1" id="KW-0812">Transmembrane</keyword>
<reference evidence="2 3" key="1">
    <citation type="journal article" date="2016" name="J. Microbiol.">
        <title>Dankookia rubra gen. nov., sp. nov., an alphaproteobacterium isolated from sediment of a shallow stream.</title>
        <authorList>
            <person name="Kim W.H."/>
            <person name="Kim D.H."/>
            <person name="Kang K."/>
            <person name="Ahn T.Y."/>
        </authorList>
    </citation>
    <scope>NUCLEOTIDE SEQUENCE [LARGE SCALE GENOMIC DNA]</scope>
    <source>
        <strain evidence="2 3">JCM30602</strain>
    </source>
</reference>
<evidence type="ECO:0000313" key="2">
    <source>
        <dbReference type="EMBL" id="TDH63328.1"/>
    </source>
</evidence>
<sequence length="65" mass="6942">MRDPSDPLDRTAALFSACLMEAARGRARTAAHLRVSGPGALPMMLAQGLFTAVAALAVLRLFLRF</sequence>
<evidence type="ECO:0000313" key="3">
    <source>
        <dbReference type="Proteomes" id="UP000295096"/>
    </source>
</evidence>